<evidence type="ECO:0000313" key="2">
    <source>
        <dbReference type="Proteomes" id="UP000077315"/>
    </source>
</evidence>
<dbReference type="Proteomes" id="UP000077315">
    <property type="component" value="Unassembled WGS sequence"/>
</dbReference>
<keyword evidence="2" id="KW-1185">Reference proteome</keyword>
<dbReference type="GeneID" id="28998302"/>
<dbReference type="RefSeq" id="XP_018284534.1">
    <property type="nucleotide sequence ID" value="XM_018437396.1"/>
</dbReference>
<accession>A0A162N7G6</accession>
<reference evidence="2" key="1">
    <citation type="submission" date="2015-06" db="EMBL/GenBank/DDBJ databases">
        <title>Expansion of signal transduction pathways in fungi by whole-genome duplication.</title>
        <authorList>
            <consortium name="DOE Joint Genome Institute"/>
            <person name="Corrochano L.M."/>
            <person name="Kuo A."/>
            <person name="Marcet-Houben M."/>
            <person name="Polaino S."/>
            <person name="Salamov A."/>
            <person name="Villalobos J.M."/>
            <person name="Alvarez M.I."/>
            <person name="Avalos J."/>
            <person name="Benito E.P."/>
            <person name="Benoit I."/>
            <person name="Burger G."/>
            <person name="Camino L.P."/>
            <person name="Canovas D."/>
            <person name="Cerda-Olmedo E."/>
            <person name="Cheng J.-F."/>
            <person name="Dominguez A."/>
            <person name="Elias M."/>
            <person name="Eslava A.P."/>
            <person name="Glaser F."/>
            <person name="Grimwood J."/>
            <person name="Gutierrez G."/>
            <person name="Heitman J."/>
            <person name="Henrissat B."/>
            <person name="Iturriaga E.A."/>
            <person name="Lang B.F."/>
            <person name="Lavin J.L."/>
            <person name="Lee S."/>
            <person name="Li W."/>
            <person name="Lindquist E."/>
            <person name="Lopez-Garcia S."/>
            <person name="Luque E.M."/>
            <person name="Marcos A.T."/>
            <person name="Martin J."/>
            <person name="McCluskey K."/>
            <person name="Medina H.R."/>
            <person name="Miralles-Duran A."/>
            <person name="Miyazaki A."/>
            <person name="Munoz-Torres E."/>
            <person name="Oguiza J.A."/>
            <person name="Ohm R."/>
            <person name="Olmedo M."/>
            <person name="Orejas M."/>
            <person name="Ortiz-Castellanos L."/>
            <person name="Pisabarro A.G."/>
            <person name="Rodriguez-Romero J."/>
            <person name="Ruiz-Herrera J."/>
            <person name="Ruiz-Vazquez R."/>
            <person name="Sanz C."/>
            <person name="Schackwitz W."/>
            <person name="Schmutz J."/>
            <person name="Shahriari M."/>
            <person name="Shelest E."/>
            <person name="Silva-Franco F."/>
            <person name="Soanes D."/>
            <person name="Syed K."/>
            <person name="Tagua V.G."/>
            <person name="Talbot N.J."/>
            <person name="Thon M."/>
            <person name="De vries R.P."/>
            <person name="Wiebenga A."/>
            <person name="Yadav J.S."/>
            <person name="Braun E.L."/>
            <person name="Baker S."/>
            <person name="Garre V."/>
            <person name="Horwitz B."/>
            <person name="Torres-Martinez S."/>
            <person name="Idnurm A."/>
            <person name="Herrera-Estrella A."/>
            <person name="Gabaldon T."/>
            <person name="Grigoriev I.V."/>
        </authorList>
    </citation>
    <scope>NUCLEOTIDE SEQUENCE [LARGE SCALE GENOMIC DNA]</scope>
    <source>
        <strain evidence="2">NRRL 1555(-)</strain>
    </source>
</reference>
<gene>
    <name evidence="1" type="ORF">PHYBLDRAFT_175042</name>
</gene>
<evidence type="ECO:0000313" key="1">
    <source>
        <dbReference type="EMBL" id="OAD66494.1"/>
    </source>
</evidence>
<sequence length="153" mass="18076">MNKPKELCIGTWPWIEEKLRTGTRLWIRTSTLESCLIILVFLEKHFKNESLVVNPGNHHDCRIKRTTCLIKEKSTRGSNKPYELCTLDLSLYQKQSYLLILDSLLIESNFFLPKLAVVYFRRRNYFIDLGLGYDCGNYLSTFFINYLDIIRNL</sequence>
<dbReference type="EMBL" id="KV441002">
    <property type="protein sequence ID" value="OAD66494.1"/>
    <property type="molecule type" value="Genomic_DNA"/>
</dbReference>
<organism evidence="1 2">
    <name type="scientific">Phycomyces blakesleeanus (strain ATCC 8743b / DSM 1359 / FGSC 10004 / NBRC 33097 / NRRL 1555)</name>
    <dbReference type="NCBI Taxonomy" id="763407"/>
    <lineage>
        <taxon>Eukaryota</taxon>
        <taxon>Fungi</taxon>
        <taxon>Fungi incertae sedis</taxon>
        <taxon>Mucoromycota</taxon>
        <taxon>Mucoromycotina</taxon>
        <taxon>Mucoromycetes</taxon>
        <taxon>Mucorales</taxon>
        <taxon>Phycomycetaceae</taxon>
        <taxon>Phycomyces</taxon>
    </lineage>
</organism>
<protein>
    <submittedName>
        <fullName evidence="1">Uncharacterized protein</fullName>
    </submittedName>
</protein>
<dbReference type="InParanoid" id="A0A162N7G6"/>
<name>A0A162N7G6_PHYB8</name>
<proteinExistence type="predicted"/>
<dbReference type="VEuPathDB" id="FungiDB:PHYBLDRAFT_175042"/>
<dbReference type="AlphaFoldDB" id="A0A162N7G6"/>